<evidence type="ECO:0000313" key="1">
    <source>
        <dbReference type="EMBL" id="MBX57013.1"/>
    </source>
</evidence>
<proteinExistence type="predicted"/>
<dbReference type="EMBL" id="GGEC01076529">
    <property type="protein sequence ID" value="MBX57013.1"/>
    <property type="molecule type" value="Transcribed_RNA"/>
</dbReference>
<reference evidence="1" key="1">
    <citation type="submission" date="2018-02" db="EMBL/GenBank/DDBJ databases">
        <title>Rhizophora mucronata_Transcriptome.</title>
        <authorList>
            <person name="Meera S.P."/>
            <person name="Sreeshan A."/>
            <person name="Augustine A."/>
        </authorList>
    </citation>
    <scope>NUCLEOTIDE SEQUENCE</scope>
    <source>
        <tissue evidence="1">Leaf</tissue>
    </source>
</reference>
<dbReference type="AlphaFoldDB" id="A0A2P2PQN5"/>
<name>A0A2P2PQN5_RHIMU</name>
<accession>A0A2P2PQN5</accession>
<protein>
    <submittedName>
        <fullName evidence="1">Uncharacterized protein</fullName>
    </submittedName>
</protein>
<sequence length="22" mass="2604">MSLPDVLPERERDYVLGFQLII</sequence>
<organism evidence="1">
    <name type="scientific">Rhizophora mucronata</name>
    <name type="common">Asiatic mangrove</name>
    <dbReference type="NCBI Taxonomy" id="61149"/>
    <lineage>
        <taxon>Eukaryota</taxon>
        <taxon>Viridiplantae</taxon>
        <taxon>Streptophyta</taxon>
        <taxon>Embryophyta</taxon>
        <taxon>Tracheophyta</taxon>
        <taxon>Spermatophyta</taxon>
        <taxon>Magnoliopsida</taxon>
        <taxon>eudicotyledons</taxon>
        <taxon>Gunneridae</taxon>
        <taxon>Pentapetalae</taxon>
        <taxon>rosids</taxon>
        <taxon>fabids</taxon>
        <taxon>Malpighiales</taxon>
        <taxon>Rhizophoraceae</taxon>
        <taxon>Rhizophora</taxon>
    </lineage>
</organism>